<accession>A0A7S3GDP6</accession>
<dbReference type="InterPro" id="IPR036322">
    <property type="entry name" value="WD40_repeat_dom_sf"/>
</dbReference>
<reference evidence="1" key="1">
    <citation type="submission" date="2021-01" db="EMBL/GenBank/DDBJ databases">
        <authorList>
            <person name="Corre E."/>
            <person name="Pelletier E."/>
            <person name="Niang G."/>
            <person name="Scheremetjew M."/>
            <person name="Finn R."/>
            <person name="Kale V."/>
            <person name="Holt S."/>
            <person name="Cochrane G."/>
            <person name="Meng A."/>
            <person name="Brown T."/>
            <person name="Cohen L."/>
        </authorList>
    </citation>
    <scope>NUCLEOTIDE SEQUENCE</scope>
    <source>
        <strain evidence="1">NIES-2562</strain>
    </source>
</reference>
<organism evidence="1">
    <name type="scientific">Palpitomonas bilix</name>
    <dbReference type="NCBI Taxonomy" id="652834"/>
    <lineage>
        <taxon>Eukaryota</taxon>
        <taxon>Eukaryota incertae sedis</taxon>
    </lineage>
</organism>
<dbReference type="InterPro" id="IPR015943">
    <property type="entry name" value="WD40/YVTN_repeat-like_dom_sf"/>
</dbReference>
<dbReference type="SUPFAM" id="SSF50978">
    <property type="entry name" value="WD40 repeat-like"/>
    <property type="match status" value="1"/>
</dbReference>
<dbReference type="EMBL" id="HBIB01038843">
    <property type="protein sequence ID" value="CAE0262986.1"/>
    <property type="molecule type" value="Transcribed_RNA"/>
</dbReference>
<dbReference type="Gene3D" id="2.130.10.10">
    <property type="entry name" value="YVTN repeat-like/Quinoprotein amine dehydrogenase"/>
    <property type="match status" value="1"/>
</dbReference>
<proteinExistence type="predicted"/>
<evidence type="ECO:0000313" key="1">
    <source>
        <dbReference type="EMBL" id="CAE0262986.1"/>
    </source>
</evidence>
<gene>
    <name evidence="1" type="ORF">PBIL07802_LOCUS25283</name>
</gene>
<sequence length="217" mass="23155">MEGTESWTDVSTLKCSSNVSKIAFASSHLPTLLTTTTSVRGQASGVRKTSEEEKKESEDVVNKVEVVVDVLAGGCEDGSVMVWGVDTSTSPPLLTRPCVLDGGHTSQIMGLCFGISTKSIEGSLLMFSCDQDSGTVCVWKGPSPFHLTSTFSNSFWSTSCALSQAPEFTKVQSVTMGECGLFECAISPRTTTFAAVQNARGACRRQVSLPVSKRFSR</sequence>
<dbReference type="AlphaFoldDB" id="A0A7S3GDP6"/>
<protein>
    <submittedName>
        <fullName evidence="1">Uncharacterized protein</fullName>
    </submittedName>
</protein>
<name>A0A7S3GDP6_9EUKA</name>